<proteinExistence type="predicted"/>
<dbReference type="InterPro" id="IPR002931">
    <property type="entry name" value="Transglutaminase-like"/>
</dbReference>
<reference evidence="2 3" key="1">
    <citation type="submission" date="2019-02" db="EMBL/GenBank/DDBJ databases">
        <title>Deep-cultivation of Planctomycetes and their phenomic and genomic characterization uncovers novel biology.</title>
        <authorList>
            <person name="Wiegand S."/>
            <person name="Jogler M."/>
            <person name="Boedeker C."/>
            <person name="Pinto D."/>
            <person name="Vollmers J."/>
            <person name="Rivas-Marin E."/>
            <person name="Kohn T."/>
            <person name="Peeters S.H."/>
            <person name="Heuer A."/>
            <person name="Rast P."/>
            <person name="Oberbeckmann S."/>
            <person name="Bunk B."/>
            <person name="Jeske O."/>
            <person name="Meyerdierks A."/>
            <person name="Storesund J.E."/>
            <person name="Kallscheuer N."/>
            <person name="Luecker S."/>
            <person name="Lage O.M."/>
            <person name="Pohl T."/>
            <person name="Merkel B.J."/>
            <person name="Hornburger P."/>
            <person name="Mueller R.-W."/>
            <person name="Bruemmer F."/>
            <person name="Labrenz M."/>
            <person name="Spormann A.M."/>
            <person name="Op den Camp H."/>
            <person name="Overmann J."/>
            <person name="Amann R."/>
            <person name="Jetten M.S.M."/>
            <person name="Mascher T."/>
            <person name="Medema M.H."/>
            <person name="Devos D.P."/>
            <person name="Kaster A.-K."/>
            <person name="Ovreas L."/>
            <person name="Rohde M."/>
            <person name="Galperin M.Y."/>
            <person name="Jogler C."/>
        </authorList>
    </citation>
    <scope>NUCLEOTIDE SEQUENCE [LARGE SCALE GENOMIC DNA]</scope>
    <source>
        <strain evidence="2 3">I41</strain>
    </source>
</reference>
<dbReference type="PANTHER" id="PTHR33490:SF1">
    <property type="entry name" value="SLL1233 PROTEIN"/>
    <property type="match status" value="1"/>
</dbReference>
<dbReference type="Pfam" id="PF01841">
    <property type="entry name" value="Transglut_core"/>
    <property type="match status" value="1"/>
</dbReference>
<dbReference type="OrthoDB" id="9787782at2"/>
<dbReference type="RefSeq" id="WP_145433779.1">
    <property type="nucleotide sequence ID" value="NZ_CP036339.1"/>
</dbReference>
<organism evidence="2 3">
    <name type="scientific">Lacipirellula limnantheis</name>
    <dbReference type="NCBI Taxonomy" id="2528024"/>
    <lineage>
        <taxon>Bacteria</taxon>
        <taxon>Pseudomonadati</taxon>
        <taxon>Planctomycetota</taxon>
        <taxon>Planctomycetia</taxon>
        <taxon>Pirellulales</taxon>
        <taxon>Lacipirellulaceae</taxon>
        <taxon>Lacipirellula</taxon>
    </lineage>
</organism>
<dbReference type="InterPro" id="IPR038765">
    <property type="entry name" value="Papain-like_cys_pep_sf"/>
</dbReference>
<gene>
    <name evidence="2" type="ORF">I41_31920</name>
</gene>
<dbReference type="Proteomes" id="UP000317909">
    <property type="component" value="Chromosome"/>
</dbReference>
<evidence type="ECO:0000313" key="3">
    <source>
        <dbReference type="Proteomes" id="UP000317909"/>
    </source>
</evidence>
<dbReference type="EMBL" id="CP036339">
    <property type="protein sequence ID" value="QDT73999.1"/>
    <property type="molecule type" value="Genomic_DNA"/>
</dbReference>
<dbReference type="KEGG" id="llh:I41_31920"/>
<sequence>MELEISHLTRYEFSDAVFLEPHVLRFQPRADGAQTPLEFSLEIDPRPAGTSAALDSAGNTVTHVWFDGLHRTLTINSRSTVEMLRENPFDFLPDNCRSRLPVFYAAESDALRPYLHRNPHGLGAPDQIAIFASRMRDAARGELVPLLTSLNNTIFDRLESVHRREPGVWSPERTWREKRGACRDLAALFIDVCRALGIAARFVSGYEESDGLGQGGELHAWAEVYIPGAGWRGYDPSRGLAVGQSHVAVAASATAAGTAPITGTYRGSGVASEFETEVRVERRIAALA</sequence>
<name>A0A517U039_9BACT</name>
<dbReference type="AlphaFoldDB" id="A0A517U039"/>
<evidence type="ECO:0000259" key="1">
    <source>
        <dbReference type="SMART" id="SM00460"/>
    </source>
</evidence>
<dbReference type="Gene3D" id="3.10.620.30">
    <property type="match status" value="1"/>
</dbReference>
<dbReference type="Pfam" id="PF08379">
    <property type="entry name" value="Bact_transglu_N"/>
    <property type="match status" value="1"/>
</dbReference>
<feature type="domain" description="Transglutaminase-like" evidence="1">
    <location>
        <begin position="174"/>
        <end position="238"/>
    </location>
</feature>
<dbReference type="PANTHER" id="PTHR33490">
    <property type="entry name" value="BLR5614 PROTEIN-RELATED"/>
    <property type="match status" value="1"/>
</dbReference>
<dbReference type="SMART" id="SM00460">
    <property type="entry name" value="TGc"/>
    <property type="match status" value="1"/>
</dbReference>
<keyword evidence="3" id="KW-1185">Reference proteome</keyword>
<dbReference type="SUPFAM" id="SSF54001">
    <property type="entry name" value="Cysteine proteinases"/>
    <property type="match status" value="1"/>
</dbReference>
<accession>A0A517U039</accession>
<evidence type="ECO:0000313" key="2">
    <source>
        <dbReference type="EMBL" id="QDT73999.1"/>
    </source>
</evidence>
<protein>
    <recommendedName>
        <fullName evidence="1">Transglutaminase-like domain-containing protein</fullName>
    </recommendedName>
</protein>
<dbReference type="InterPro" id="IPR013589">
    <property type="entry name" value="Bac_transglu_N"/>
</dbReference>